<dbReference type="GeneID" id="26135838"/>
<reference evidence="1 2" key="1">
    <citation type="journal article" date="2016" name="Genome Announc.">
        <title>Complete genome sequence of the hyperthermophilic and piezophilic archaeon Thermococcus barophilus Ch5, capable of growth at the expense of hydrogenogenesis from carbon monoxide and formate.</title>
        <authorList>
            <person name="Oger P."/>
            <person name="Sokolova T.G."/>
            <person name="Kozhevnikova D.A."/>
            <person name="Taranov E.A."/>
            <person name="Vannier P."/>
            <person name="Lee H.S."/>
            <person name="Kwon K.K."/>
            <person name="Kang S.G."/>
            <person name="Lee J.H."/>
            <person name="Bonch-Osmolovskaya E.A."/>
            <person name="Lebedinsky A.V."/>
        </authorList>
    </citation>
    <scope>NUCLEOTIDE SEQUENCE [LARGE SCALE GENOMIC DNA]</scope>
    <source>
        <strain evidence="2">Ch5</strain>
    </source>
</reference>
<accession>A0A0S1X9Q8</accession>
<dbReference type="AlphaFoldDB" id="A0A0S1X9Q8"/>
<organism evidence="1 2">
    <name type="scientific">Thermococcus barophilus</name>
    <dbReference type="NCBI Taxonomy" id="55802"/>
    <lineage>
        <taxon>Archaea</taxon>
        <taxon>Methanobacteriati</taxon>
        <taxon>Methanobacteriota</taxon>
        <taxon>Thermococci</taxon>
        <taxon>Thermococcales</taxon>
        <taxon>Thermococcaceae</taxon>
        <taxon>Thermococcus</taxon>
    </lineage>
</organism>
<dbReference type="Proteomes" id="UP000066042">
    <property type="component" value="Chromosome"/>
</dbReference>
<dbReference type="RefSeq" id="WP_056933399.1">
    <property type="nucleotide sequence ID" value="NZ_CP013050.1"/>
</dbReference>
<sequence>MRRIHISLFLLMIMILTTLPPTHAEVVALVKNPRPPVIIVGNLYPKFLTVSPNISYTVYLYGIDDVGIVKMGIYYRVNRGNWKWLYASEATVNENETMYNIITSRFLTQKFNFTTFYGKATIPPQPPGSLVEFKAVIEDKEGNIVESPVGIYFVPNPGGKKILIVDPSLKLWVMVQNLKDLDLMVNLSFERYHYNMSDYKDVLSLLRPFGKHPDFLSFHSWQYLADEYNIAVITSNELSSALEEFKPDVIILSNLWMKEWEISRKDIDKLLRYLRINNAGLIVTHGTLYDGTVFKNKLIKLGSSKHIGGFEAYKNGSIATALGLELLPFIEEVKLKAVELGKSYLSEIPSILPFIPSSAKIGIKNREIIKSTSLLEFTNETRTAFGWQYLLPPKSLKFAKDRIRSLKLDVKDDIKEFAELQEELFGNSNYLKSISALDFTLIDKIIDSKILDDKISIPVGFKTLNLTASQEIIERIRLLKAINPDIVDIVALSTDYMGAIITRDQNHRGDGFRSAYVSFEIEAGGRKEFKVLKDLIEWSSEFRPIKTFAPIVQTVILANDIDWEIKGKELKKSLESFGVMVIRAKLQEFEKLKSSRFIIILGGPKAYDGVGKYVQQALSLEEQEKIIKGEQGIFIKRNVWTEKQIVIILAGKDRNQTGEKVSKYLSGVNEEYIDLLAEFFVK</sequence>
<evidence type="ECO:0000313" key="1">
    <source>
        <dbReference type="EMBL" id="ALM74521.1"/>
    </source>
</evidence>
<name>A0A0S1X9Q8_THEBA</name>
<proteinExistence type="predicted"/>
<evidence type="ECO:0000313" key="2">
    <source>
        <dbReference type="Proteomes" id="UP000066042"/>
    </source>
</evidence>
<dbReference type="STRING" id="55802.TBCH5v1_0555"/>
<dbReference type="PATRIC" id="fig|55802.8.peg.551"/>
<dbReference type="EMBL" id="CP013050">
    <property type="protein sequence ID" value="ALM74521.1"/>
    <property type="molecule type" value="Genomic_DNA"/>
</dbReference>
<protein>
    <recommendedName>
        <fullName evidence="3">S-layer protein C-terminal domain-containing protein</fullName>
    </recommendedName>
</protein>
<evidence type="ECO:0008006" key="3">
    <source>
        <dbReference type="Google" id="ProtNLM"/>
    </source>
</evidence>
<gene>
    <name evidence="1" type="ORF">TBCH5v1_0555</name>
</gene>